<dbReference type="GO" id="GO:0004843">
    <property type="term" value="F:cysteine-type deubiquitinase activity"/>
    <property type="evidence" value="ECO:0007669"/>
    <property type="project" value="UniProtKB-UniRule"/>
</dbReference>
<evidence type="ECO:0000256" key="1">
    <source>
        <dbReference type="ARBA" id="ARBA00011074"/>
    </source>
</evidence>
<dbReference type="AlphaFoldDB" id="A0AAD9KZ86"/>
<dbReference type="SMART" id="SM01174">
    <property type="entry name" value="DUF4205"/>
    <property type="match status" value="1"/>
</dbReference>
<dbReference type="Proteomes" id="UP001209878">
    <property type="component" value="Unassembled WGS sequence"/>
</dbReference>
<evidence type="ECO:0000259" key="4">
    <source>
        <dbReference type="SMART" id="SM01174"/>
    </source>
</evidence>
<dbReference type="InterPro" id="IPR025257">
    <property type="entry name" value="MINDY-3/4_CD"/>
</dbReference>
<dbReference type="PANTHER" id="PTHR12473">
    <property type="entry name" value="UBIQUITIN CARBOXYL-TERMINAL HYDROLASE MINDY-4-RELATED"/>
    <property type="match status" value="1"/>
</dbReference>
<comment type="catalytic activity">
    <reaction evidence="2">
        <text>Thiol-dependent hydrolysis of ester, thioester, amide, peptide and isopeptide bonds formed by the C-terminal Gly of ubiquitin (a 76-residue protein attached to proteins as an intracellular targeting signal).</text>
        <dbReference type="EC" id="3.4.19.12"/>
    </reaction>
</comment>
<keyword evidence="2" id="KW-0833">Ubl conjugation pathway</keyword>
<dbReference type="EMBL" id="JAODUO010000449">
    <property type="protein sequence ID" value="KAK2180297.1"/>
    <property type="molecule type" value="Genomic_DNA"/>
</dbReference>
<feature type="compositionally biased region" description="Gly residues" evidence="3">
    <location>
        <begin position="108"/>
        <end position="121"/>
    </location>
</feature>
<comment type="similarity">
    <text evidence="1 2">Belongs to the MINDY deubiquitinase family. FAM188 subfamily.</text>
</comment>
<reference evidence="5" key="1">
    <citation type="journal article" date="2023" name="Mol. Biol. Evol.">
        <title>Third-Generation Sequencing Reveals the Adaptive Role of the Epigenome in Three Deep-Sea Polychaetes.</title>
        <authorList>
            <person name="Perez M."/>
            <person name="Aroh O."/>
            <person name="Sun Y."/>
            <person name="Lan Y."/>
            <person name="Juniper S.K."/>
            <person name="Young C.R."/>
            <person name="Angers B."/>
            <person name="Qian P.Y."/>
        </authorList>
    </citation>
    <scope>NUCLEOTIDE SEQUENCE</scope>
    <source>
        <strain evidence="5">R07B-5</strain>
    </source>
</reference>
<comment type="caution">
    <text evidence="5">The sequence shown here is derived from an EMBL/GenBank/DDBJ whole genome shotgun (WGS) entry which is preliminary data.</text>
</comment>
<keyword evidence="2" id="KW-0645">Protease</keyword>
<name>A0AAD9KZ86_RIDPI</name>
<dbReference type="GO" id="GO:0006508">
    <property type="term" value="P:proteolysis"/>
    <property type="evidence" value="ECO:0007669"/>
    <property type="project" value="UniProtKB-KW"/>
</dbReference>
<dbReference type="EC" id="3.4.19.12" evidence="2"/>
<keyword evidence="6" id="KW-1185">Reference proteome</keyword>
<evidence type="ECO:0000256" key="2">
    <source>
        <dbReference type="RuleBase" id="RU367088"/>
    </source>
</evidence>
<evidence type="ECO:0000313" key="6">
    <source>
        <dbReference type="Proteomes" id="UP001209878"/>
    </source>
</evidence>
<dbReference type="GO" id="GO:0071108">
    <property type="term" value="P:protein K48-linked deubiquitination"/>
    <property type="evidence" value="ECO:0007669"/>
    <property type="project" value="InterPro"/>
</dbReference>
<accession>A0AAD9KZ86</accession>
<feature type="region of interest" description="Disordered" evidence="3">
    <location>
        <begin position="1"/>
        <end position="28"/>
    </location>
</feature>
<feature type="compositionally biased region" description="Polar residues" evidence="3">
    <location>
        <begin position="65"/>
        <end position="82"/>
    </location>
</feature>
<organism evidence="5 6">
    <name type="scientific">Ridgeia piscesae</name>
    <name type="common">Tubeworm</name>
    <dbReference type="NCBI Taxonomy" id="27915"/>
    <lineage>
        <taxon>Eukaryota</taxon>
        <taxon>Metazoa</taxon>
        <taxon>Spiralia</taxon>
        <taxon>Lophotrochozoa</taxon>
        <taxon>Annelida</taxon>
        <taxon>Polychaeta</taxon>
        <taxon>Sedentaria</taxon>
        <taxon>Canalipalpata</taxon>
        <taxon>Sabellida</taxon>
        <taxon>Siboglinidae</taxon>
        <taxon>Ridgeia</taxon>
    </lineage>
</organism>
<dbReference type="GO" id="GO:1990380">
    <property type="term" value="F:K48-linked deubiquitinase activity"/>
    <property type="evidence" value="ECO:0007669"/>
    <property type="project" value="UniProtKB-UniRule"/>
</dbReference>
<feature type="domain" description="Deubiquitinating enzyme MINDY-3/4 conserved" evidence="4">
    <location>
        <begin position="264"/>
        <end position="591"/>
    </location>
</feature>
<evidence type="ECO:0000313" key="5">
    <source>
        <dbReference type="EMBL" id="KAK2180297.1"/>
    </source>
</evidence>
<dbReference type="Pfam" id="PF13898">
    <property type="entry name" value="MINDY-3_4_CD"/>
    <property type="match status" value="1"/>
</dbReference>
<keyword evidence="2" id="KW-0788">Thiol protease</keyword>
<dbReference type="InterPro" id="IPR039785">
    <property type="entry name" value="MINY3/4"/>
</dbReference>
<protein>
    <recommendedName>
        <fullName evidence="2">Ubiquitin carboxyl-terminal hydrolase MINDY</fullName>
        <ecNumber evidence="2">3.4.19.12</ecNumber>
    </recommendedName>
</protein>
<dbReference type="PANTHER" id="PTHR12473:SF8">
    <property type="entry name" value="UBIQUITIN CARBOXYL-TERMINAL HYDROLASE MINDY-4-RELATED"/>
    <property type="match status" value="1"/>
</dbReference>
<evidence type="ECO:0000256" key="3">
    <source>
        <dbReference type="SAM" id="MobiDB-lite"/>
    </source>
</evidence>
<comment type="function">
    <text evidence="2">Hydrolase that can remove 'Lys-48'-linked conjugated ubiquitin from proteins.</text>
</comment>
<keyword evidence="2" id="KW-0378">Hydrolase</keyword>
<gene>
    <name evidence="5" type="ORF">NP493_451g00001</name>
</gene>
<feature type="region of interest" description="Disordered" evidence="3">
    <location>
        <begin position="46"/>
        <end position="205"/>
    </location>
</feature>
<proteinExistence type="inferred from homology"/>
<sequence length="592" mass="65111">MRSEDGETVLGQGKAGIIPKPLEMTGRKKPLRIRGMSGAVSAVDTDRRRRFKATPERLILGQEAPASNTNGADPFPTTTLYPTTVPDPVQLLGRYSDPMPSKFTPSGLGSGSRGNLGGLGSGSSVTAKGSGDEIVDVLAVDRTRRQSGSGRLSRHSSEKDEDEEIASCRYDVQRSSISSEKLPIRPSSSNSRHSEGSLGKAAKLETKGKNSLTVGDVELGDIDDDLDVRDGDLQGRVTSAPSVKQKMFRVDSQPIDVHTAVALKTLLFGSANQRFNSEWQQQAFTFSDLPGLLYALVQKKGGSCGIMASVQAHVILHLVFLEADGGTLYKRLSPSKQRRSEVLAKALASIFWKAGQECAATVVIPSMQSYYTNTTRCKTDALTETLMLSSFTKYEELLSFVKMNIGQFELDGCSGVVLALYSAILSRTIEGVKNDMDEPNNKLMGAHGYCTQDMVNLFLTGRARSNVFNDVMELENDTGPALVLKGIDCRQNIGFLSLFEHYQSCQVGTYMKTPKYPIWVICSESHFTVLFCLKRELMSDWKAERRFELYYYDGLAGQDQEIKLTIDTTNRFFQPPSDNELVPPLDMCIRTK</sequence>